<feature type="compositionally biased region" description="Polar residues" evidence="1">
    <location>
        <begin position="30"/>
        <end position="39"/>
    </location>
</feature>
<dbReference type="InterPro" id="IPR014756">
    <property type="entry name" value="Ig_E-set"/>
</dbReference>
<dbReference type="HOGENOM" id="CLU_003827_5_2_1"/>
<evidence type="ECO:0000313" key="4">
    <source>
        <dbReference type="Proteomes" id="UP000053789"/>
    </source>
</evidence>
<dbReference type="Gene3D" id="3.90.420.10">
    <property type="entry name" value="Oxidoreductase, molybdopterin-binding domain"/>
    <property type="match status" value="1"/>
</dbReference>
<dbReference type="EMBL" id="KN846999">
    <property type="protein sequence ID" value="KIW88428.1"/>
    <property type="molecule type" value="Genomic_DNA"/>
</dbReference>
<feature type="compositionally biased region" description="Polar residues" evidence="1">
    <location>
        <begin position="9"/>
        <end position="19"/>
    </location>
</feature>
<name>A0A0D2H540_CLAB1</name>
<feature type="compositionally biased region" description="Low complexity" evidence="1">
    <location>
        <begin position="47"/>
        <end position="61"/>
    </location>
</feature>
<dbReference type="GO" id="GO:0043546">
    <property type="term" value="F:molybdopterin cofactor binding"/>
    <property type="evidence" value="ECO:0007669"/>
    <property type="project" value="TreeGrafter"/>
</dbReference>
<protein>
    <recommendedName>
        <fullName evidence="2">Oxidoreductase molybdopterin-binding domain-containing protein</fullName>
    </recommendedName>
</protein>
<dbReference type="OrthoDB" id="432685at2759"/>
<proteinExistence type="predicted"/>
<dbReference type="PANTHER" id="PTHR19372">
    <property type="entry name" value="SULFITE REDUCTASE"/>
    <property type="match status" value="1"/>
</dbReference>
<accession>A0A0D2H540</accession>
<dbReference type="InterPro" id="IPR036374">
    <property type="entry name" value="OxRdtase_Mopterin-bd_sf"/>
</dbReference>
<dbReference type="RefSeq" id="XP_016615097.1">
    <property type="nucleotide sequence ID" value="XM_016768710.1"/>
</dbReference>
<feature type="region of interest" description="Disordered" evidence="1">
    <location>
        <begin position="1"/>
        <end position="71"/>
    </location>
</feature>
<dbReference type="SUPFAM" id="SSF81296">
    <property type="entry name" value="E set domains"/>
    <property type="match status" value="1"/>
</dbReference>
<evidence type="ECO:0000256" key="1">
    <source>
        <dbReference type="SAM" id="MobiDB-lite"/>
    </source>
</evidence>
<dbReference type="PRINTS" id="PR00407">
    <property type="entry name" value="EUMOPTERIN"/>
</dbReference>
<dbReference type="GO" id="GO:0006790">
    <property type="term" value="P:sulfur compound metabolic process"/>
    <property type="evidence" value="ECO:0007669"/>
    <property type="project" value="TreeGrafter"/>
</dbReference>
<dbReference type="Proteomes" id="UP000053789">
    <property type="component" value="Unassembled WGS sequence"/>
</dbReference>
<reference evidence="3" key="1">
    <citation type="submission" date="2015-01" db="EMBL/GenBank/DDBJ databases">
        <title>The Genome Sequence of Cladophialophora bantiana CBS 173.52.</title>
        <authorList>
            <consortium name="The Broad Institute Genomics Platform"/>
            <person name="Cuomo C."/>
            <person name="de Hoog S."/>
            <person name="Gorbushina A."/>
            <person name="Stielow B."/>
            <person name="Teixiera M."/>
            <person name="Abouelleil A."/>
            <person name="Chapman S.B."/>
            <person name="Priest M."/>
            <person name="Young S.K."/>
            <person name="Wortman J."/>
            <person name="Nusbaum C."/>
            <person name="Birren B."/>
        </authorList>
    </citation>
    <scope>NUCLEOTIDE SEQUENCE [LARGE SCALE GENOMIC DNA]</scope>
    <source>
        <strain evidence="3">CBS 173.52</strain>
    </source>
</reference>
<dbReference type="Pfam" id="PF00174">
    <property type="entry name" value="Oxidored_molyb"/>
    <property type="match status" value="1"/>
</dbReference>
<keyword evidence="4" id="KW-1185">Reference proteome</keyword>
<dbReference type="GO" id="GO:0008482">
    <property type="term" value="F:sulfite oxidase activity"/>
    <property type="evidence" value="ECO:0007669"/>
    <property type="project" value="TreeGrafter"/>
</dbReference>
<dbReference type="InterPro" id="IPR000572">
    <property type="entry name" value="OxRdtase_Mopterin-bd_dom"/>
</dbReference>
<dbReference type="AlphaFoldDB" id="A0A0D2H540"/>
<sequence length="441" mass="48795">MARSRSRSTESQIQANLSKGKNIGKGMNTAPLNGSSTPEVMQRWTKLTLSTSSFLTPSQSDPKSDPKSEENPQLVAYDRNHGPIKHLDASTHRLTIKSDSSLSSAPNSEYILPQPLNTVLTLSDLSAKFDQVSITCALQCAGNRRHEMRERLGEVSGLDWGDGAAMNAEWTGMRVRDVLVHAGLRPLTPRKTDDDSESVDHDEEFESQYEGLHVQFACTTQPTQDDDYYGSSVPLFLALDPERECLLATHMNGEALPPRHGFPVRAVIPGVIGARSVKWLDSIVVAGEESTNHYQRRDYKILPPEADNSTETVNEGGRDELWDHVPAMIDNPINSVVAVPGRDRDVVSRDGNGCVHVKGYAIPKGKHDKARKVKFTWVLWDVYIPCEPGDDVSIWSKATDRGGNTMSAEQAEGSWNLRGVGFNAVEGRRGIKIYEYQLESR</sequence>
<feature type="domain" description="Oxidoreductase molybdopterin-binding" evidence="2">
    <location>
        <begin position="114"/>
        <end position="294"/>
    </location>
</feature>
<dbReference type="PANTHER" id="PTHR19372:SF7">
    <property type="entry name" value="SULFITE OXIDASE, MITOCHONDRIAL"/>
    <property type="match status" value="1"/>
</dbReference>
<gene>
    <name evidence="3" type="ORF">Z519_10997</name>
</gene>
<dbReference type="Gene3D" id="2.60.40.650">
    <property type="match status" value="1"/>
</dbReference>
<evidence type="ECO:0000259" key="2">
    <source>
        <dbReference type="Pfam" id="PF00174"/>
    </source>
</evidence>
<dbReference type="VEuPathDB" id="FungiDB:Z519_10997"/>
<dbReference type="GO" id="GO:0005739">
    <property type="term" value="C:mitochondrion"/>
    <property type="evidence" value="ECO:0007669"/>
    <property type="project" value="TreeGrafter"/>
</dbReference>
<dbReference type="GO" id="GO:0020037">
    <property type="term" value="F:heme binding"/>
    <property type="evidence" value="ECO:0007669"/>
    <property type="project" value="TreeGrafter"/>
</dbReference>
<evidence type="ECO:0000313" key="3">
    <source>
        <dbReference type="EMBL" id="KIW88428.1"/>
    </source>
</evidence>
<organism evidence="3 4">
    <name type="scientific">Cladophialophora bantiana (strain ATCC 10958 / CBS 173.52 / CDC B-1940 / NIH 8579)</name>
    <name type="common">Xylohypha bantiana</name>
    <dbReference type="NCBI Taxonomy" id="1442370"/>
    <lineage>
        <taxon>Eukaryota</taxon>
        <taxon>Fungi</taxon>
        <taxon>Dikarya</taxon>
        <taxon>Ascomycota</taxon>
        <taxon>Pezizomycotina</taxon>
        <taxon>Eurotiomycetes</taxon>
        <taxon>Chaetothyriomycetidae</taxon>
        <taxon>Chaetothyriales</taxon>
        <taxon>Herpotrichiellaceae</taxon>
        <taxon>Cladophialophora</taxon>
    </lineage>
</organism>
<dbReference type="GeneID" id="27703925"/>
<dbReference type="SUPFAM" id="SSF56524">
    <property type="entry name" value="Oxidoreductase molybdopterin-binding domain"/>
    <property type="match status" value="1"/>
</dbReference>
<dbReference type="InterPro" id="IPR008335">
    <property type="entry name" value="Mopterin_OxRdtase_euk"/>
</dbReference>